<evidence type="ECO:0000313" key="3">
    <source>
        <dbReference type="Proteomes" id="UP000295689"/>
    </source>
</evidence>
<accession>A0A4R2B0F4</accession>
<organism evidence="2 3">
    <name type="scientific">Mesobacillus foraminis</name>
    <dbReference type="NCBI Taxonomy" id="279826"/>
    <lineage>
        <taxon>Bacteria</taxon>
        <taxon>Bacillati</taxon>
        <taxon>Bacillota</taxon>
        <taxon>Bacilli</taxon>
        <taxon>Bacillales</taxon>
        <taxon>Bacillaceae</taxon>
        <taxon>Mesobacillus</taxon>
    </lineage>
</organism>
<reference evidence="2 3" key="1">
    <citation type="journal article" date="2015" name="Stand. Genomic Sci.">
        <title>Genomic Encyclopedia of Bacterial and Archaeal Type Strains, Phase III: the genomes of soil and plant-associated and newly described type strains.</title>
        <authorList>
            <person name="Whitman W.B."/>
            <person name="Woyke T."/>
            <person name="Klenk H.P."/>
            <person name="Zhou Y."/>
            <person name="Lilburn T.G."/>
            <person name="Beck B.J."/>
            <person name="De Vos P."/>
            <person name="Vandamme P."/>
            <person name="Eisen J.A."/>
            <person name="Garrity G."/>
            <person name="Hugenholtz P."/>
            <person name="Kyrpides N.C."/>
        </authorList>
    </citation>
    <scope>NUCLEOTIDE SEQUENCE [LARGE SCALE GENOMIC DNA]</scope>
    <source>
        <strain evidence="2 3">CV53</strain>
    </source>
</reference>
<name>A0A4R2B0F4_9BACI</name>
<sequence>MEELVEVVRISGIEIDENDAHSAIPTWSGFVYQGKASIYWVLSLLNQIDIGQAEEYSLRIEHLEDFGINYKGHPLTIHQVKAYQDKSTFGNYKKAVLELMGKCAKYPSITSAHLHTCCQVEVPEKNELIEALKNVSSKTKVNQLVEYKRLLFDEEKFNRVYDKLFINHAESTLPKRVISNVDIDDEIKIEIKRFFEKNQHHIGKDLLDSEENITFAFSNLVEEINNIVAEGHAEKKKDIEIPFTRFIELLKDEFVFQFSENTATSMLKLILSGYFDEYCNDNDIHPEECTQWKENWDMMCQLSNRDFLLLCKKLTPTVKENVKNLTAITLRELVVQAGVHKTLLPMVMNAGQFALKIEGIKEMFILNKEGIHHLITTIATPWAKKATENQGKKVFEALKNDNKLAYLLYDVDYIITNELEGPFFGKIVDVGSDYKDVIPEFDEKDSITRNKTIKFMTAKTASEVFKL</sequence>
<protein>
    <recommendedName>
        <fullName evidence="1">ABC-three component systems C-terminal domain-containing protein</fullName>
    </recommendedName>
</protein>
<dbReference type="AlphaFoldDB" id="A0A4R2B0F4"/>
<feature type="domain" description="ABC-three component systems C-terminal" evidence="1">
    <location>
        <begin position="181"/>
        <end position="418"/>
    </location>
</feature>
<keyword evidence="3" id="KW-1185">Reference proteome</keyword>
<dbReference type="Proteomes" id="UP000295689">
    <property type="component" value="Unassembled WGS sequence"/>
</dbReference>
<gene>
    <name evidence="2" type="ORF">EV146_11831</name>
</gene>
<evidence type="ECO:0000313" key="2">
    <source>
        <dbReference type="EMBL" id="TCN18944.1"/>
    </source>
</evidence>
<dbReference type="EMBL" id="SLVV01000018">
    <property type="protein sequence ID" value="TCN18944.1"/>
    <property type="molecule type" value="Genomic_DNA"/>
</dbReference>
<evidence type="ECO:0000259" key="1">
    <source>
        <dbReference type="Pfam" id="PF20276"/>
    </source>
</evidence>
<comment type="caution">
    <text evidence="2">The sequence shown here is derived from an EMBL/GenBank/DDBJ whole genome shotgun (WGS) entry which is preliminary data.</text>
</comment>
<dbReference type="Pfam" id="PF20276">
    <property type="entry name" value="CTD1"/>
    <property type="match status" value="1"/>
</dbReference>
<dbReference type="RefSeq" id="WP_132011360.1">
    <property type="nucleotide sequence ID" value="NZ_JABUHM010000019.1"/>
</dbReference>
<dbReference type="InterPro" id="IPR046920">
    <property type="entry name" value="ABC-3C_CTD1"/>
</dbReference>
<proteinExistence type="predicted"/>